<gene>
    <name evidence="1" type="ORF">AQJ11_33055</name>
</gene>
<accession>A0A101PVU9</accession>
<dbReference type="RefSeq" id="WP_059265629.1">
    <property type="nucleotide sequence ID" value="NZ_KQ948365.1"/>
</dbReference>
<evidence type="ECO:0000313" key="1">
    <source>
        <dbReference type="EMBL" id="KUN18632.1"/>
    </source>
</evidence>
<proteinExistence type="predicted"/>
<name>A0A101PVU9_STRCK</name>
<dbReference type="EMBL" id="LMWP01000042">
    <property type="protein sequence ID" value="KUN18632.1"/>
    <property type="molecule type" value="Genomic_DNA"/>
</dbReference>
<organism evidence="1 2">
    <name type="scientific">Streptomyces corchorusii</name>
    <name type="common">Streptomyces chibaensis</name>
    <dbReference type="NCBI Taxonomy" id="1903"/>
    <lineage>
        <taxon>Bacteria</taxon>
        <taxon>Bacillati</taxon>
        <taxon>Actinomycetota</taxon>
        <taxon>Actinomycetes</taxon>
        <taxon>Kitasatosporales</taxon>
        <taxon>Streptomycetaceae</taxon>
        <taxon>Streptomyces</taxon>
    </lineage>
</organism>
<dbReference type="AlphaFoldDB" id="A0A101PVU9"/>
<comment type="caution">
    <text evidence="1">The sequence shown here is derived from an EMBL/GenBank/DDBJ whole genome shotgun (WGS) entry which is preliminary data.</text>
</comment>
<reference evidence="1 2" key="1">
    <citation type="submission" date="2015-10" db="EMBL/GenBank/DDBJ databases">
        <title>Draft genome sequence of Streptomyces corchorusii DSM 40340, type strain for the species Streptomyces corchorusii.</title>
        <authorList>
            <person name="Ruckert C."/>
            <person name="Winkler A."/>
            <person name="Kalinowski J."/>
            <person name="Kampfer P."/>
            <person name="Glaeser S."/>
        </authorList>
    </citation>
    <scope>NUCLEOTIDE SEQUENCE [LARGE SCALE GENOMIC DNA]</scope>
    <source>
        <strain evidence="1 2">DSM 40340</strain>
    </source>
</reference>
<dbReference type="Proteomes" id="UP000053398">
    <property type="component" value="Unassembled WGS sequence"/>
</dbReference>
<sequence>MGGDGLVPGSARLHLVDGLPLLRPDEQVFEAMIKGWRNQQLARNLSSGYVDDRERTVRAFTRHADAMPWQWTPQHVDEWSADLRAVHGCVRSTLRNYQGSVRQFCDFLTNPAYGWVDECLRHFGTHPV</sequence>
<evidence type="ECO:0000313" key="2">
    <source>
        <dbReference type="Proteomes" id="UP000053398"/>
    </source>
</evidence>
<evidence type="ECO:0008006" key="3">
    <source>
        <dbReference type="Google" id="ProtNLM"/>
    </source>
</evidence>
<keyword evidence="2" id="KW-1185">Reference proteome</keyword>
<protein>
    <recommendedName>
        <fullName evidence="3">Integrase</fullName>
    </recommendedName>
</protein>